<name>A0ACC5R187_9HYPH</name>
<evidence type="ECO:0000313" key="2">
    <source>
        <dbReference type="Proteomes" id="UP000616151"/>
    </source>
</evidence>
<organism evidence="1 2">
    <name type="scientific">Taklimakanibacter albus</name>
    <dbReference type="NCBI Taxonomy" id="2800327"/>
    <lineage>
        <taxon>Bacteria</taxon>
        <taxon>Pseudomonadati</taxon>
        <taxon>Pseudomonadota</taxon>
        <taxon>Alphaproteobacteria</taxon>
        <taxon>Hyphomicrobiales</taxon>
        <taxon>Aestuariivirgaceae</taxon>
        <taxon>Taklimakanibacter</taxon>
    </lineage>
</organism>
<evidence type="ECO:0000313" key="1">
    <source>
        <dbReference type="EMBL" id="MBK1866426.1"/>
    </source>
</evidence>
<proteinExistence type="predicted"/>
<dbReference type="EMBL" id="JAENHL010000006">
    <property type="protein sequence ID" value="MBK1866426.1"/>
    <property type="molecule type" value="Genomic_DNA"/>
</dbReference>
<accession>A0ACC5R187</accession>
<dbReference type="Proteomes" id="UP000616151">
    <property type="component" value="Unassembled WGS sequence"/>
</dbReference>
<keyword evidence="2" id="KW-1185">Reference proteome</keyword>
<gene>
    <name evidence="1" type="ORF">JHL16_08695</name>
</gene>
<reference evidence="1" key="1">
    <citation type="submission" date="2021-01" db="EMBL/GenBank/DDBJ databases">
        <authorList>
            <person name="Sun Q."/>
        </authorList>
    </citation>
    <scope>NUCLEOTIDE SEQUENCE</scope>
    <source>
        <strain evidence="1">YIM B02566</strain>
    </source>
</reference>
<protein>
    <submittedName>
        <fullName evidence="1">Cyclic nucleotide-binding domain-containing protein</fullName>
    </submittedName>
</protein>
<comment type="caution">
    <text evidence="1">The sequence shown here is derived from an EMBL/GenBank/DDBJ whole genome shotgun (WGS) entry which is preliminary data.</text>
</comment>
<sequence>MALIPDLAEFKKSLAALPVLTVEAGQTVLAAGSTTGQLYILRHGVVEIVRDGHRIATVSEPGVVFGELAIILDKPHTADVRAVERCEFHVAKASTLLTENVAALLYVSAILARRLDTTNEVLVGIKRDLEAENQPGMIAKALDKLEELLSPAGSNAAAFTYYPML</sequence>